<accession>X1C072</accession>
<reference evidence="1" key="1">
    <citation type="journal article" date="2014" name="Front. Microbiol.">
        <title>High frequency of phylogenetically diverse reductive dehalogenase-homologous genes in deep subseafloor sedimentary metagenomes.</title>
        <authorList>
            <person name="Kawai M."/>
            <person name="Futagami T."/>
            <person name="Toyoda A."/>
            <person name="Takaki Y."/>
            <person name="Nishi S."/>
            <person name="Hori S."/>
            <person name="Arai W."/>
            <person name="Tsubouchi T."/>
            <person name="Morono Y."/>
            <person name="Uchiyama I."/>
            <person name="Ito T."/>
            <person name="Fujiyama A."/>
            <person name="Inagaki F."/>
            <person name="Takami H."/>
        </authorList>
    </citation>
    <scope>NUCLEOTIDE SEQUENCE</scope>
    <source>
        <strain evidence="1">Expedition CK06-06</strain>
    </source>
</reference>
<name>X1C072_9ZZZZ</name>
<gene>
    <name evidence="1" type="ORF">S01H4_32249</name>
</gene>
<feature type="non-terminal residue" evidence="1">
    <location>
        <position position="1"/>
    </location>
</feature>
<sequence>SAEADGDTFNVQTLQSGAWTDIIPTSYVIANGHFNFAFPGWVPDQDEGDGSTETFRIVVGGVGNWSGFVLYALEEA</sequence>
<organism evidence="1">
    <name type="scientific">marine sediment metagenome</name>
    <dbReference type="NCBI Taxonomy" id="412755"/>
    <lineage>
        <taxon>unclassified sequences</taxon>
        <taxon>metagenomes</taxon>
        <taxon>ecological metagenomes</taxon>
    </lineage>
</organism>
<evidence type="ECO:0000313" key="1">
    <source>
        <dbReference type="EMBL" id="GAG86762.1"/>
    </source>
</evidence>
<protein>
    <submittedName>
        <fullName evidence="1">Uncharacterized protein</fullName>
    </submittedName>
</protein>
<comment type="caution">
    <text evidence="1">The sequence shown here is derived from an EMBL/GenBank/DDBJ whole genome shotgun (WGS) entry which is preliminary data.</text>
</comment>
<proteinExistence type="predicted"/>
<dbReference type="EMBL" id="BART01016834">
    <property type="protein sequence ID" value="GAG86762.1"/>
    <property type="molecule type" value="Genomic_DNA"/>
</dbReference>
<dbReference type="AlphaFoldDB" id="X1C072"/>